<accession>A0A9W5EZX0</accession>
<dbReference type="InterPro" id="IPR011344">
    <property type="entry name" value="ssDNA-bd"/>
</dbReference>
<evidence type="ECO:0000313" key="7">
    <source>
        <dbReference type="Proteomes" id="UP000052257"/>
    </source>
</evidence>
<dbReference type="CDD" id="cd04496">
    <property type="entry name" value="SSB_OBF"/>
    <property type="match status" value="1"/>
</dbReference>
<dbReference type="InterPro" id="IPR012340">
    <property type="entry name" value="NA-bd_OB-fold"/>
</dbReference>
<dbReference type="Proteomes" id="UP000052257">
    <property type="component" value="Unassembled WGS sequence"/>
</dbReference>
<accession>A0A0S4R207</accession>
<dbReference type="Gene3D" id="2.40.50.140">
    <property type="entry name" value="Nucleic acid-binding proteins"/>
    <property type="match status" value="1"/>
</dbReference>
<keyword evidence="6" id="KW-1185">Reference proteome</keyword>
<keyword evidence="1 2" id="KW-0238">DNA-binding</keyword>
<dbReference type="Proteomes" id="UP000052237">
    <property type="component" value="Unassembled WGS sequence"/>
</dbReference>
<evidence type="ECO:0000256" key="2">
    <source>
        <dbReference type="HAMAP-Rule" id="MF_00984"/>
    </source>
</evidence>
<comment type="subunit">
    <text evidence="2">Homotetramer.</text>
</comment>
<dbReference type="PIRSF" id="PIRSF002070">
    <property type="entry name" value="SSB"/>
    <property type="match status" value="1"/>
</dbReference>
<dbReference type="EMBL" id="FAUW01000003">
    <property type="protein sequence ID" value="CUU81561.1"/>
    <property type="molecule type" value="Genomic_DNA"/>
</dbReference>
<dbReference type="PROSITE" id="PS50935">
    <property type="entry name" value="SSB"/>
    <property type="match status" value="1"/>
</dbReference>
<dbReference type="PANTHER" id="PTHR10302:SF27">
    <property type="entry name" value="SINGLE-STRANDED DNA-BINDING PROTEIN"/>
    <property type="match status" value="1"/>
</dbReference>
<reference evidence="6 7" key="1">
    <citation type="submission" date="2015-11" db="EMBL/GenBank/DDBJ databases">
        <authorList>
            <consortium name="Pathogen Informatics"/>
        </authorList>
    </citation>
    <scope>NUCLEOTIDE SEQUENCE [LARGE SCALE GENOMIC DNA]</scope>
    <source>
        <strain evidence="4 6">006A-0059</strain>
        <strain evidence="5 7">006A-0191</strain>
    </source>
</reference>
<evidence type="ECO:0000313" key="6">
    <source>
        <dbReference type="Proteomes" id="UP000052237"/>
    </source>
</evidence>
<dbReference type="NCBIfam" id="TIGR00621">
    <property type="entry name" value="ssb"/>
    <property type="match status" value="1"/>
</dbReference>
<name>A0A0S4R207_CAMHY</name>
<organism evidence="4 6">
    <name type="scientific">Campylobacter hyointestinalis subsp. hyointestinalis</name>
    <dbReference type="NCBI Taxonomy" id="91352"/>
    <lineage>
        <taxon>Bacteria</taxon>
        <taxon>Pseudomonadati</taxon>
        <taxon>Campylobacterota</taxon>
        <taxon>Epsilonproteobacteria</taxon>
        <taxon>Campylobacterales</taxon>
        <taxon>Campylobacteraceae</taxon>
        <taxon>Campylobacter</taxon>
    </lineage>
</organism>
<dbReference type="GO" id="GO:0003697">
    <property type="term" value="F:single-stranded DNA binding"/>
    <property type="evidence" value="ECO:0007669"/>
    <property type="project" value="UniProtKB-UniRule"/>
</dbReference>
<evidence type="ECO:0000256" key="3">
    <source>
        <dbReference type="PIRNR" id="PIRNR002070"/>
    </source>
</evidence>
<protein>
    <recommendedName>
        <fullName evidence="2 3">Single-stranded DNA-binding protein</fullName>
        <shortName evidence="2">SSB</shortName>
    </recommendedName>
</protein>
<comment type="caution">
    <text evidence="2">Lacks conserved residue(s) required for the propagation of feature annotation.</text>
</comment>
<dbReference type="HAMAP" id="MF_00984">
    <property type="entry name" value="SSB"/>
    <property type="match status" value="1"/>
</dbReference>
<dbReference type="GO" id="GO:0009295">
    <property type="term" value="C:nucleoid"/>
    <property type="evidence" value="ECO:0007669"/>
    <property type="project" value="TreeGrafter"/>
</dbReference>
<dbReference type="AlphaFoldDB" id="A0A0S4R207"/>
<comment type="caution">
    <text evidence="4">The sequence shown here is derived from an EMBL/GenBank/DDBJ whole genome shotgun (WGS) entry which is preliminary data.</text>
</comment>
<evidence type="ECO:0000256" key="1">
    <source>
        <dbReference type="ARBA" id="ARBA00023125"/>
    </source>
</evidence>
<evidence type="ECO:0000313" key="4">
    <source>
        <dbReference type="EMBL" id="CUU67737.1"/>
    </source>
</evidence>
<evidence type="ECO:0000313" key="5">
    <source>
        <dbReference type="EMBL" id="CUU81561.1"/>
    </source>
</evidence>
<dbReference type="GO" id="GO:0006260">
    <property type="term" value="P:DNA replication"/>
    <property type="evidence" value="ECO:0007669"/>
    <property type="project" value="InterPro"/>
</dbReference>
<sequence>MFNKVILVGNLTRDIELRSAGGFMIGSTGIAVTRKYKNGNGENVEDTLFIDITFFGKLSEVANQYLKKGSKLLIEGRLKLDTWQDQQGNTRSKHSVIVENMEMLDNKNTIINNSGNIASGNQVINTKPNYNQTQNNEKYEYVNNDTIPF</sequence>
<dbReference type="SUPFAM" id="SSF50249">
    <property type="entry name" value="Nucleic acid-binding proteins"/>
    <property type="match status" value="1"/>
</dbReference>
<dbReference type="Pfam" id="PF00436">
    <property type="entry name" value="SSB"/>
    <property type="match status" value="1"/>
</dbReference>
<dbReference type="RefSeq" id="WP_059431136.1">
    <property type="nucleotide sequence ID" value="NZ_FAUW01000003.1"/>
</dbReference>
<dbReference type="PANTHER" id="PTHR10302">
    <property type="entry name" value="SINGLE-STRANDED DNA-BINDING PROTEIN"/>
    <property type="match status" value="1"/>
</dbReference>
<gene>
    <name evidence="4" type="primary">ssb_1</name>
    <name evidence="5" type="synonym">ssb_2</name>
    <name evidence="4" type="ORF">ERS686654_00012</name>
    <name evidence="5" type="ORF">ERS739220_01234</name>
</gene>
<dbReference type="InterPro" id="IPR000424">
    <property type="entry name" value="Primosome_PriB/ssb"/>
</dbReference>
<proteinExistence type="inferred from homology"/>
<dbReference type="EMBL" id="FAVB01000001">
    <property type="protein sequence ID" value="CUU67737.1"/>
    <property type="molecule type" value="Genomic_DNA"/>
</dbReference>